<dbReference type="PROSITE" id="PS00028">
    <property type="entry name" value="ZINC_FINGER_C2H2_1"/>
    <property type="match status" value="3"/>
</dbReference>
<dbReference type="InterPro" id="IPR036236">
    <property type="entry name" value="Znf_C2H2_sf"/>
</dbReference>
<evidence type="ECO:0000256" key="1">
    <source>
        <dbReference type="PROSITE-ProRule" id="PRU00042"/>
    </source>
</evidence>
<dbReference type="PANTHER" id="PTHR21020:SF0">
    <property type="entry name" value="ZINC FINGER PROTEIN 800"/>
    <property type="match status" value="1"/>
</dbReference>
<dbReference type="Proteomes" id="UP000695022">
    <property type="component" value="Unplaced"/>
</dbReference>
<feature type="region of interest" description="Disordered" evidence="2">
    <location>
        <begin position="694"/>
        <end position="839"/>
    </location>
</feature>
<dbReference type="PROSITE" id="PS50157">
    <property type="entry name" value="ZINC_FINGER_C2H2_2"/>
    <property type="match status" value="3"/>
</dbReference>
<reference evidence="5" key="1">
    <citation type="submission" date="2025-08" db="UniProtKB">
        <authorList>
            <consortium name="RefSeq"/>
        </authorList>
    </citation>
    <scope>IDENTIFICATION</scope>
</reference>
<evidence type="ECO:0000256" key="2">
    <source>
        <dbReference type="SAM" id="MobiDB-lite"/>
    </source>
</evidence>
<keyword evidence="1" id="KW-0479">Metal-binding</keyword>
<keyword evidence="1" id="KW-0863">Zinc-finger</keyword>
<feature type="region of interest" description="Disordered" evidence="2">
    <location>
        <begin position="219"/>
        <end position="240"/>
    </location>
</feature>
<proteinExistence type="predicted"/>
<evidence type="ECO:0000259" key="3">
    <source>
        <dbReference type="PROSITE" id="PS50157"/>
    </source>
</evidence>
<gene>
    <name evidence="5" type="primary">LOC106807431</name>
</gene>
<dbReference type="GeneID" id="106807431"/>
<protein>
    <submittedName>
        <fullName evidence="5">Uncharacterized protein LOC106807431 isoform X1</fullName>
    </submittedName>
</protein>
<feature type="region of interest" description="Disordered" evidence="2">
    <location>
        <begin position="357"/>
        <end position="380"/>
    </location>
</feature>
<keyword evidence="1" id="KW-0862">Zinc</keyword>
<feature type="compositionally biased region" description="Polar residues" evidence="2">
    <location>
        <begin position="222"/>
        <end position="231"/>
    </location>
</feature>
<feature type="compositionally biased region" description="Basic and acidic residues" evidence="2">
    <location>
        <begin position="806"/>
        <end position="824"/>
    </location>
</feature>
<organism evidence="4 5">
    <name type="scientific">Priapulus caudatus</name>
    <name type="common">Priapulid worm</name>
    <dbReference type="NCBI Taxonomy" id="37621"/>
    <lineage>
        <taxon>Eukaryota</taxon>
        <taxon>Metazoa</taxon>
        <taxon>Ecdysozoa</taxon>
        <taxon>Scalidophora</taxon>
        <taxon>Priapulida</taxon>
        <taxon>Priapulimorpha</taxon>
        <taxon>Priapulimorphida</taxon>
        <taxon>Priapulidae</taxon>
        <taxon>Priapulus</taxon>
    </lineage>
</organism>
<feature type="domain" description="C2H2-type" evidence="3">
    <location>
        <begin position="266"/>
        <end position="294"/>
    </location>
</feature>
<dbReference type="SMART" id="SM00355">
    <property type="entry name" value="ZnF_C2H2"/>
    <property type="match status" value="6"/>
</dbReference>
<name>A0ABM1DZ69_PRICU</name>
<evidence type="ECO:0000313" key="5">
    <source>
        <dbReference type="RefSeq" id="XP_014665240.1"/>
    </source>
</evidence>
<accession>A0ABM1DZ69</accession>
<evidence type="ECO:0000313" key="4">
    <source>
        <dbReference type="Proteomes" id="UP000695022"/>
    </source>
</evidence>
<sequence length="1380" mass="152317">MDEEKVDHCMLNKPVLGGIPALQQIVNGVLYGTTEVRNLLLYECTVIYECCLCHSLFRGLPNFVAHKRLYCTESYKNSSVKFPSNTSEDETIVIQPVSPNQTVECEVEPPDTTSNLSKPGTSDAVQFYDSILDVQAERWDQKKITTVKLQSIKNNPNAVYQTVVNGDKEEQNVEPWKSPEETVVTVIPQECEKSTRVTSRSVPEYKLLRMRAMQKAEKCHASKTSATSTGPKTAVKVTPIPSRSADGTNIEKISLFKPPYCSVEKLTCLLCSTKYSSLKTLKIHMTSVHAERRKVYPCTECRSQFVHCWGAVRHLVKVHHKSKDDIKELRDMIKKRASFKNIFPVAPMRQRVQEDITENQDEEMTAEEEAPEDMSAEDEPLCNEIGSEPEECLLLGEAAHVKNDKAEMDIEQRDELVRQESSQELSSVCVGSLVLHKCVKCNKMFGHKDTLLKHQDVCTEQSHKTVSSLFKGKNRGKGQAKDRIEPMIQCEMPLDPTTWEQKIMVHIDRVRRKCLLCGDKYSSLSNTKRHVQLHLGWKRFECQICGFQNFNRGDIRSHLCRSHEDKLKGLKSPDKLITDLVLGETTEEGSLAARRMPIQSRNAKPVIKNLMSAASSSRRKSQPTHFASSSSSEYSIKYRTTSQSRAERMPCRPAVSPFNISTRNTPRTYDLTPCVRTMRTEMVVTRSADKLSTLKTRSGSYQKRVPTEQQLKRITGKRVAVKSEPGADADSQNNEFHVDADSDTGSSVQGDPFDRNSESQDTSYSGQNCDSDQASNYSGRHKFALPSSTGVEPGVFIQSDSTGHLCDSENSHQDNERSVSRADDCASSSENTMKEDSKIPQMSLALSENYITENQSVTCTNLPVQFNTCRVRLQRSSIVNQTGKQQSQPHVAGSKEVSAEIKPLAAVHQATAAWLQAKAAAQRCVISAPKHAISSEPLQSGADQQRLQADDQGQMSCDESIQSGHPISDISNKQTLQAPSELTIAQGPEVIAEERSPEVGRLTSVQQLDTEVEQVCDVPIDAATVAKDNLVSTTTCMLAATSAKVASPTSTSAAPEAMSQSILSVQAGTPVLHLGTLFKQCITLPTTQSGITTGTGSAVVSQPIMMTSQPLGKNAVIVTSGLHSTITLGATQATSGGIQAVRISENQVILQGPRPVNVTSNQHVIRTQPVVSTQILPQRSAPRITVLPRKRIFPIGQKVVPIRPLSAPPYQQCFAPVRQSLSLTLRQPPPLVRFQEPRSQSLLPKQLIRTTPRHTHEQVASKQETVSAMQLGASRVETSQDNSAVYLPTGRSQDNKETVGFDASTQETLSGDQIMSNAELATFPEHFIVDSGNEQLDNDSTTLQHASNVLQDTQHVYVDIGNLIHLDDGQYVVAEEVVGE</sequence>
<feature type="domain" description="C2H2-type" evidence="3">
    <location>
        <begin position="436"/>
        <end position="465"/>
    </location>
</feature>
<feature type="region of interest" description="Disordered" evidence="2">
    <location>
        <begin position="935"/>
        <end position="971"/>
    </location>
</feature>
<dbReference type="SUPFAM" id="SSF57667">
    <property type="entry name" value="beta-beta-alpha zinc fingers"/>
    <property type="match status" value="1"/>
</dbReference>
<dbReference type="InterPro" id="IPR039149">
    <property type="entry name" value="ZNF800"/>
</dbReference>
<dbReference type="InterPro" id="IPR013087">
    <property type="entry name" value="Znf_C2H2_type"/>
</dbReference>
<dbReference type="Gene3D" id="3.30.160.60">
    <property type="entry name" value="Classic Zinc Finger"/>
    <property type="match status" value="2"/>
</dbReference>
<dbReference type="PANTHER" id="PTHR21020">
    <property type="entry name" value="ZINC FINGER PROTEIN 800"/>
    <property type="match status" value="1"/>
</dbReference>
<feature type="compositionally biased region" description="Polar residues" evidence="2">
    <location>
        <begin position="759"/>
        <end position="778"/>
    </location>
</feature>
<feature type="domain" description="C2H2-type" evidence="3">
    <location>
        <begin position="512"/>
        <end position="539"/>
    </location>
</feature>
<dbReference type="RefSeq" id="XP_014665240.1">
    <property type="nucleotide sequence ID" value="XM_014809754.1"/>
</dbReference>
<feature type="region of interest" description="Disordered" evidence="2">
    <location>
        <begin position="613"/>
        <end position="659"/>
    </location>
</feature>
<feature type="compositionally biased region" description="Polar residues" evidence="2">
    <location>
        <begin position="936"/>
        <end position="971"/>
    </location>
</feature>
<keyword evidence="4" id="KW-1185">Reference proteome</keyword>